<protein>
    <recommendedName>
        <fullName evidence="6">Large ribosomal subunit protein uL6</fullName>
    </recommendedName>
</protein>
<dbReference type="InterPro" id="IPR020040">
    <property type="entry name" value="Ribosomal_uL6_a/b-dom"/>
</dbReference>
<dbReference type="Pfam" id="PF00347">
    <property type="entry name" value="Ribosomal_L6"/>
    <property type="match status" value="2"/>
</dbReference>
<dbReference type="FunFam" id="3.90.930.12:FF:000001">
    <property type="entry name" value="50S ribosomal protein L6"/>
    <property type="match status" value="1"/>
</dbReference>
<evidence type="ECO:0000256" key="8">
    <source>
        <dbReference type="RuleBase" id="RU003870"/>
    </source>
</evidence>
<dbReference type="EMBL" id="CP062796">
    <property type="protein sequence ID" value="QUL97689.1"/>
    <property type="molecule type" value="Genomic_DNA"/>
</dbReference>
<dbReference type="KEGG" id="fcz:IMF26_06090"/>
<dbReference type="PANTHER" id="PTHR11655:SF14">
    <property type="entry name" value="LARGE RIBOSOMAL SUBUNIT PROTEIN UL6M"/>
    <property type="match status" value="1"/>
</dbReference>
<evidence type="ECO:0000256" key="1">
    <source>
        <dbReference type="ARBA" id="ARBA00009356"/>
    </source>
</evidence>
<dbReference type="InterPro" id="IPR000702">
    <property type="entry name" value="Ribosomal_uL6-like"/>
</dbReference>
<feature type="domain" description="Large ribosomal subunit protein uL6 alpha-beta" evidence="9">
    <location>
        <begin position="11"/>
        <end position="82"/>
    </location>
</feature>
<dbReference type="PRINTS" id="PR00059">
    <property type="entry name" value="RIBOSOMALL6"/>
</dbReference>
<dbReference type="PANTHER" id="PTHR11655">
    <property type="entry name" value="60S/50S RIBOSOMAL PROTEIN L6/L9"/>
    <property type="match status" value="1"/>
</dbReference>
<keyword evidence="2 6" id="KW-0699">rRNA-binding</keyword>
<dbReference type="FunFam" id="3.90.930.12:FF:000002">
    <property type="entry name" value="50S ribosomal protein L6"/>
    <property type="match status" value="1"/>
</dbReference>
<dbReference type="HAMAP" id="MF_01365_B">
    <property type="entry name" value="Ribosomal_uL6_B"/>
    <property type="match status" value="1"/>
</dbReference>
<accession>A0AAT9L9H0</accession>
<dbReference type="SUPFAM" id="SSF56053">
    <property type="entry name" value="Ribosomal protein L6"/>
    <property type="match status" value="2"/>
</dbReference>
<dbReference type="GO" id="GO:0022625">
    <property type="term" value="C:cytosolic large ribosomal subunit"/>
    <property type="evidence" value="ECO:0007669"/>
    <property type="project" value="UniProtKB-UniRule"/>
</dbReference>
<organism evidence="10">
    <name type="scientific">Candidatus Fermentithermobacillus carboniphilus</name>
    <dbReference type="NCBI Taxonomy" id="3085328"/>
    <lineage>
        <taxon>Bacteria</taxon>
        <taxon>Bacillati</taxon>
        <taxon>Bacillota</taxon>
        <taxon>Candidatus Fermentithermobacillia</taxon>
        <taxon>Candidatus Fermentithermobacillales</taxon>
        <taxon>Candidatus Fermentithermobacillaceae</taxon>
        <taxon>Candidatus Fermentithermobacillus</taxon>
    </lineage>
</organism>
<gene>
    <name evidence="6 10" type="primary">rplF</name>
    <name evidence="10" type="ORF">IMF26_06090</name>
</gene>
<dbReference type="PIRSF" id="PIRSF002162">
    <property type="entry name" value="Ribosomal_L6"/>
    <property type="match status" value="1"/>
</dbReference>
<evidence type="ECO:0000256" key="5">
    <source>
        <dbReference type="ARBA" id="ARBA00023274"/>
    </source>
</evidence>
<dbReference type="InterPro" id="IPR019906">
    <property type="entry name" value="Ribosomal_uL6_bac-type"/>
</dbReference>
<comment type="similarity">
    <text evidence="1 6 7">Belongs to the universal ribosomal protein uL6 family.</text>
</comment>
<feature type="domain" description="Large ribosomal subunit protein uL6 alpha-beta" evidence="9">
    <location>
        <begin position="91"/>
        <end position="164"/>
    </location>
</feature>
<name>A0AAT9L9H0_9FIRM</name>
<evidence type="ECO:0000259" key="9">
    <source>
        <dbReference type="Pfam" id="PF00347"/>
    </source>
</evidence>
<dbReference type="GO" id="GO:0002181">
    <property type="term" value="P:cytoplasmic translation"/>
    <property type="evidence" value="ECO:0007669"/>
    <property type="project" value="TreeGrafter"/>
</dbReference>
<comment type="function">
    <text evidence="6 8">This protein binds to the 23S rRNA, and is important in its secondary structure. It is located near the subunit interface in the base of the L7/L12 stalk, and near the tRNA binding site of the peptidyltransferase center.</text>
</comment>
<keyword evidence="3 6" id="KW-0694">RNA-binding</keyword>
<dbReference type="InterPro" id="IPR036789">
    <property type="entry name" value="Ribosomal_uL6-like_a/b-dom_sf"/>
</dbReference>
<comment type="subunit">
    <text evidence="6">Part of the 50S ribosomal subunit.</text>
</comment>
<evidence type="ECO:0000256" key="6">
    <source>
        <dbReference type="HAMAP-Rule" id="MF_01365"/>
    </source>
</evidence>
<evidence type="ECO:0000256" key="7">
    <source>
        <dbReference type="RuleBase" id="RU003869"/>
    </source>
</evidence>
<dbReference type="Gene3D" id="3.90.930.12">
    <property type="entry name" value="Ribosomal protein L6, alpha-beta domain"/>
    <property type="match status" value="2"/>
</dbReference>
<dbReference type="AlphaFoldDB" id="A0AAT9L9H0"/>
<evidence type="ECO:0000256" key="4">
    <source>
        <dbReference type="ARBA" id="ARBA00022980"/>
    </source>
</evidence>
<reference evidence="10" key="2">
    <citation type="journal article" date="2023" name="Biology">
        <title>Prokaryotic Life Associated with Coal-Fire Gas Vents Revealed by Metagenomics.</title>
        <authorList>
            <person name="Kadnikov V.V."/>
            <person name="Mardanov A.V."/>
            <person name="Beletsky A.V."/>
            <person name="Karnachuk O.V."/>
            <person name="Ravin N.V."/>
        </authorList>
    </citation>
    <scope>NUCLEOTIDE SEQUENCE</scope>
    <source>
        <strain evidence="10">Bu02</strain>
    </source>
</reference>
<dbReference type="GO" id="GO:0019843">
    <property type="term" value="F:rRNA binding"/>
    <property type="evidence" value="ECO:0007669"/>
    <property type="project" value="UniProtKB-UniRule"/>
</dbReference>
<dbReference type="GO" id="GO:0003735">
    <property type="term" value="F:structural constituent of ribosome"/>
    <property type="evidence" value="ECO:0007669"/>
    <property type="project" value="UniProtKB-UniRule"/>
</dbReference>
<dbReference type="NCBIfam" id="TIGR03654">
    <property type="entry name" value="L6_bact"/>
    <property type="match status" value="1"/>
</dbReference>
<proteinExistence type="inferred from homology"/>
<evidence type="ECO:0000313" key="10">
    <source>
        <dbReference type="EMBL" id="QUL97689.1"/>
    </source>
</evidence>
<evidence type="ECO:0000256" key="2">
    <source>
        <dbReference type="ARBA" id="ARBA00022730"/>
    </source>
</evidence>
<evidence type="ECO:0000256" key="3">
    <source>
        <dbReference type="ARBA" id="ARBA00022884"/>
    </source>
</evidence>
<sequence length="178" mass="19368">MSRIGTKPIKIPKGVAVTLEGNTITVKGPKGTLKRALHPDMKVEIEGDELRVKRPTDERLHRALHGLTRTLISNMITGVTEGYEKALEMSGVGYRASKTGDKVVLNLGFAKPCEIVPPSGIQIEVPTPTSLVIRGIDKELVGQVAANIRKLRPPEPYQGTGIKYVGEKIRRKVAKSAK</sequence>
<keyword evidence="4 6" id="KW-0689">Ribosomal protein</keyword>
<reference evidence="10" key="1">
    <citation type="submission" date="2020-10" db="EMBL/GenBank/DDBJ databases">
        <authorList>
            <person name="Kadnikov V."/>
            <person name="Beletsky A.V."/>
            <person name="Mardanov A.V."/>
            <person name="Karnachuk O.V."/>
            <person name="Ravin N.V."/>
        </authorList>
    </citation>
    <scope>NUCLEOTIDE SEQUENCE</scope>
    <source>
        <strain evidence="10">Bu02</strain>
    </source>
</reference>
<keyword evidence="5 6" id="KW-0687">Ribonucleoprotein</keyword>